<dbReference type="Proteomes" id="UP001066276">
    <property type="component" value="Chromosome 9"/>
</dbReference>
<comment type="caution">
    <text evidence="2">The sequence shown here is derived from an EMBL/GenBank/DDBJ whole genome shotgun (WGS) entry which is preliminary data.</text>
</comment>
<keyword evidence="3" id="KW-1185">Reference proteome</keyword>
<evidence type="ECO:0000256" key="1">
    <source>
        <dbReference type="SAM" id="MobiDB-lite"/>
    </source>
</evidence>
<accession>A0AAV7MJT5</accession>
<organism evidence="2 3">
    <name type="scientific">Pleurodeles waltl</name>
    <name type="common">Iberian ribbed newt</name>
    <dbReference type="NCBI Taxonomy" id="8319"/>
    <lineage>
        <taxon>Eukaryota</taxon>
        <taxon>Metazoa</taxon>
        <taxon>Chordata</taxon>
        <taxon>Craniata</taxon>
        <taxon>Vertebrata</taxon>
        <taxon>Euteleostomi</taxon>
        <taxon>Amphibia</taxon>
        <taxon>Batrachia</taxon>
        <taxon>Caudata</taxon>
        <taxon>Salamandroidea</taxon>
        <taxon>Salamandridae</taxon>
        <taxon>Pleurodelinae</taxon>
        <taxon>Pleurodeles</taxon>
    </lineage>
</organism>
<proteinExistence type="predicted"/>
<gene>
    <name evidence="2" type="ORF">NDU88_000473</name>
</gene>
<name>A0AAV7MJT5_PLEWA</name>
<reference evidence="2" key="1">
    <citation type="journal article" date="2022" name="bioRxiv">
        <title>Sequencing and chromosome-scale assembly of the giantPleurodeles waltlgenome.</title>
        <authorList>
            <person name="Brown T."/>
            <person name="Elewa A."/>
            <person name="Iarovenko S."/>
            <person name="Subramanian E."/>
            <person name="Araus A.J."/>
            <person name="Petzold A."/>
            <person name="Susuki M."/>
            <person name="Suzuki K.-i.T."/>
            <person name="Hayashi T."/>
            <person name="Toyoda A."/>
            <person name="Oliveira C."/>
            <person name="Osipova E."/>
            <person name="Leigh N.D."/>
            <person name="Simon A."/>
            <person name="Yun M.H."/>
        </authorList>
    </citation>
    <scope>NUCLEOTIDE SEQUENCE</scope>
    <source>
        <strain evidence="2">20211129_DDA</strain>
        <tissue evidence="2">Liver</tissue>
    </source>
</reference>
<evidence type="ECO:0000313" key="2">
    <source>
        <dbReference type="EMBL" id="KAJ1103045.1"/>
    </source>
</evidence>
<dbReference type="AlphaFoldDB" id="A0AAV7MJT5"/>
<dbReference type="EMBL" id="JANPWB010000013">
    <property type="protein sequence ID" value="KAJ1103045.1"/>
    <property type="molecule type" value="Genomic_DNA"/>
</dbReference>
<evidence type="ECO:0000313" key="3">
    <source>
        <dbReference type="Proteomes" id="UP001066276"/>
    </source>
</evidence>
<protein>
    <submittedName>
        <fullName evidence="2">Uncharacterized protein</fullName>
    </submittedName>
</protein>
<sequence>MTGPPPRARLRAPLHPPWALQPSEALIGKCTKTPRWGAGGGGAAGGLAGLWRAREPETGARSGQLR</sequence>
<feature type="region of interest" description="Disordered" evidence="1">
    <location>
        <begin position="46"/>
        <end position="66"/>
    </location>
</feature>